<evidence type="ECO:0000313" key="3">
    <source>
        <dbReference type="Proteomes" id="UP000326837"/>
    </source>
</evidence>
<sequence>MRVQPVPCFVSFCLLATMLALVSPSRAFAELTLAYSFEEDAEGFGPNGGGVTIARDTIGATVGTGSLRMQIVQGATFVGALTGNLKPEVGDPPGMDAIVFDLTITQQFPTELGNFVDAGITFFGSSQPDLPGGQLEGLGVQFQADQVSLGGLAPGTHTITMPLLHAVHPLTFDTNQTFNQIFGGLGTGINDVIPTGFQIYINKSSTAAWTGYIDNIRVGMLPPPVDADFNDDGFVNALDLGIWKGAYGSTVAGDANGDLRSDGADFLIWQRQFTPTAGPLGAVPEPTTLSLGGAAAAMLVAIRRRVTCKH</sequence>
<dbReference type="InterPro" id="IPR036439">
    <property type="entry name" value="Dockerin_dom_sf"/>
</dbReference>
<dbReference type="Gene3D" id="1.10.1330.10">
    <property type="entry name" value="Dockerin domain"/>
    <property type="match status" value="1"/>
</dbReference>
<dbReference type="GO" id="GO:0000272">
    <property type="term" value="P:polysaccharide catabolic process"/>
    <property type="evidence" value="ECO:0007669"/>
    <property type="project" value="InterPro"/>
</dbReference>
<evidence type="ECO:0000313" key="2">
    <source>
        <dbReference type="EMBL" id="BBO31209.1"/>
    </source>
</evidence>
<reference evidence="3" key="1">
    <citation type="submission" date="2019-10" db="EMBL/GenBank/DDBJ databases">
        <title>Lacipirellula parvula gen. nov., sp. nov., representing a lineage of planctomycetes widespread in freshwater anoxic habitats, and description of the family Lacipirellulaceae.</title>
        <authorList>
            <person name="Dedysh S.N."/>
            <person name="Kulichevskaya I.S."/>
            <person name="Beletsky A.V."/>
            <person name="Rakitin A.L."/>
            <person name="Mardanov A.V."/>
            <person name="Ivanova A.A."/>
            <person name="Saltykova V.X."/>
            <person name="Rijpstra W.I.C."/>
            <person name="Sinninghe Damste J.S."/>
            <person name="Ravin N.V."/>
        </authorList>
    </citation>
    <scope>NUCLEOTIDE SEQUENCE [LARGE SCALE GENOMIC DNA]</scope>
    <source>
        <strain evidence="3">PX69</strain>
    </source>
</reference>
<dbReference type="RefSeq" id="WP_152097391.1">
    <property type="nucleotide sequence ID" value="NZ_AP021861.1"/>
</dbReference>
<dbReference type="EMBL" id="AP021861">
    <property type="protein sequence ID" value="BBO31209.1"/>
    <property type="molecule type" value="Genomic_DNA"/>
</dbReference>
<feature type="signal peptide" evidence="1">
    <location>
        <begin position="1"/>
        <end position="29"/>
    </location>
</feature>
<evidence type="ECO:0008006" key="4">
    <source>
        <dbReference type="Google" id="ProtNLM"/>
    </source>
</evidence>
<keyword evidence="3" id="KW-1185">Reference proteome</keyword>
<feature type="chain" id="PRO_5024834097" description="PEP-CTERM protein-sorting domain-containing protein" evidence="1">
    <location>
        <begin position="30"/>
        <end position="310"/>
    </location>
</feature>
<keyword evidence="1" id="KW-0732">Signal</keyword>
<accession>A0A5K7XDV6</accession>
<gene>
    <name evidence="2" type="ORF">PLANPX_0821</name>
</gene>
<dbReference type="KEGG" id="lpav:PLANPX_0821"/>
<organism evidence="2 3">
    <name type="scientific">Lacipirellula parvula</name>
    <dbReference type="NCBI Taxonomy" id="2650471"/>
    <lineage>
        <taxon>Bacteria</taxon>
        <taxon>Pseudomonadati</taxon>
        <taxon>Planctomycetota</taxon>
        <taxon>Planctomycetia</taxon>
        <taxon>Pirellulales</taxon>
        <taxon>Lacipirellulaceae</taxon>
        <taxon>Lacipirellula</taxon>
    </lineage>
</organism>
<dbReference type="AlphaFoldDB" id="A0A5K7XDV6"/>
<dbReference type="Proteomes" id="UP000326837">
    <property type="component" value="Chromosome"/>
</dbReference>
<proteinExistence type="predicted"/>
<name>A0A5K7XDV6_9BACT</name>
<evidence type="ECO:0000256" key="1">
    <source>
        <dbReference type="SAM" id="SignalP"/>
    </source>
</evidence>
<protein>
    <recommendedName>
        <fullName evidence="4">PEP-CTERM protein-sorting domain-containing protein</fullName>
    </recommendedName>
</protein>